<feature type="binding site" evidence="8">
    <location>
        <position position="219"/>
    </location>
    <ligand>
        <name>Zn(2+)</name>
        <dbReference type="ChEBI" id="CHEBI:29105"/>
    </ligand>
</feature>
<sequence>MSSAAITFRNGRIFDGTQLLDGHAARFEDAQIAFLGPQSQAPRTGQDVDLGGDILFPGYVDLQVNGGDGILFNADPSVETLRRMAKAHRSLGVTALLPTLITDTAEITRAAIAAARAAIAERVSGIVGLHLEGPHLSVARKGAHDAALIRPMEAHDMQMLLEAAQALPVLKITVAPESVTEDQVATLTKAGVLVSLGHSDADFETCQRYFAAGARCVTHLFNAMSQLGNREPGLVGATLANGAVSAGLIADAVHVHPATIRAAWQAKTGPGRIFLVSDAMAVAGSDAVEFELGGRLIRRRNGILTLEDGTLAGADLDLTTAVRTMVQSVGIPVADALRAATRTPADMIGLGYGFGPLSGAVRIANDLSRLAPVGSGPALRDAGGIEADRSAS</sequence>
<comment type="caution">
    <text evidence="10">The sequence shown here is derived from an EMBL/GenBank/DDBJ whole genome shotgun (WGS) entry which is preliminary data.</text>
</comment>
<evidence type="ECO:0000256" key="1">
    <source>
        <dbReference type="ARBA" id="ARBA00010716"/>
    </source>
</evidence>
<feature type="binding site" evidence="7">
    <location>
        <position position="230"/>
    </location>
    <ligand>
        <name>substrate</name>
    </ligand>
</feature>
<feature type="binding site" evidence="7">
    <location>
        <begin position="311"/>
        <end position="313"/>
    </location>
    <ligand>
        <name>substrate</name>
    </ligand>
</feature>
<keyword evidence="2 8" id="KW-0479">Metal-binding</keyword>
<dbReference type="PANTHER" id="PTHR11113">
    <property type="entry name" value="N-ACETYLGLUCOSAMINE-6-PHOSPHATE DEACETYLASE"/>
    <property type="match status" value="1"/>
</dbReference>
<accession>A0A6B2NWR9</accession>
<dbReference type="PIRSF" id="PIRSF038994">
    <property type="entry name" value="NagA"/>
    <property type="match status" value="1"/>
</dbReference>
<feature type="binding site" evidence="7">
    <location>
        <position position="143"/>
    </location>
    <ligand>
        <name>substrate</name>
    </ligand>
</feature>
<dbReference type="GO" id="GO:0006046">
    <property type="term" value="P:N-acetylglucosamine catabolic process"/>
    <property type="evidence" value="ECO:0007669"/>
    <property type="project" value="TreeGrafter"/>
</dbReference>
<evidence type="ECO:0000256" key="7">
    <source>
        <dbReference type="PIRSR" id="PIRSR038994-2"/>
    </source>
</evidence>
<evidence type="ECO:0000256" key="4">
    <source>
        <dbReference type="ARBA" id="ARBA00023277"/>
    </source>
</evidence>
<proteinExistence type="inferred from homology"/>
<keyword evidence="4 5" id="KW-0119">Carbohydrate metabolism</keyword>
<dbReference type="SUPFAM" id="SSF51338">
    <property type="entry name" value="Composite domain of metallo-dependent hydrolases"/>
    <property type="match status" value="1"/>
</dbReference>
<dbReference type="Pfam" id="PF01979">
    <property type="entry name" value="Amidohydro_1"/>
    <property type="match status" value="1"/>
</dbReference>
<dbReference type="InterPro" id="IPR006680">
    <property type="entry name" value="Amidohydro-rel"/>
</dbReference>
<name>A0A6B2NWR9_9RHOB</name>
<evidence type="ECO:0000256" key="6">
    <source>
        <dbReference type="PIRSR" id="PIRSR038994-1"/>
    </source>
</evidence>
<dbReference type="RefSeq" id="WP_164132899.1">
    <property type="nucleotide sequence ID" value="NZ_JAAGOX010000056.1"/>
</dbReference>
<evidence type="ECO:0000256" key="3">
    <source>
        <dbReference type="ARBA" id="ARBA00022801"/>
    </source>
</evidence>
<comment type="similarity">
    <text evidence="1 5">Belongs to the metallo-dependent hydrolases superfamily. NagA family.</text>
</comment>
<feature type="active site" description="Proton donor/acceptor" evidence="6">
    <location>
        <position position="278"/>
    </location>
</feature>
<dbReference type="Gene3D" id="2.30.40.10">
    <property type="entry name" value="Urease, subunit C, domain 1"/>
    <property type="match status" value="1"/>
</dbReference>
<reference evidence="10" key="1">
    <citation type="submission" date="2020-02" db="EMBL/GenBank/DDBJ databases">
        <title>Delineation of the pyrene-degrading pathway in Roseobacter clade bacteria by genomic analysis.</title>
        <authorList>
            <person name="Zhou H."/>
            <person name="Wang H."/>
        </authorList>
    </citation>
    <scope>NUCLEOTIDE SEQUENCE</scope>
    <source>
        <strain evidence="10">PrR005</strain>
    </source>
</reference>
<dbReference type="SUPFAM" id="SSF51556">
    <property type="entry name" value="Metallo-dependent hydrolases"/>
    <property type="match status" value="1"/>
</dbReference>
<evidence type="ECO:0000313" key="10">
    <source>
        <dbReference type="EMBL" id="NDW47898.1"/>
    </source>
</evidence>
<dbReference type="Gene3D" id="3.20.20.140">
    <property type="entry name" value="Metal-dependent hydrolases"/>
    <property type="match status" value="1"/>
</dbReference>
<gene>
    <name evidence="10" type="primary">nagA</name>
    <name evidence="10" type="ORF">G0P99_23380</name>
</gene>
<evidence type="ECO:0000256" key="8">
    <source>
        <dbReference type="PIRSR" id="PIRSR038994-3"/>
    </source>
</evidence>
<feature type="binding site" evidence="8">
    <location>
        <position position="132"/>
    </location>
    <ligand>
        <name>Zn(2+)</name>
        <dbReference type="ChEBI" id="CHEBI:29105"/>
    </ligand>
</feature>
<dbReference type="PANTHER" id="PTHR11113:SF14">
    <property type="entry name" value="N-ACETYLGLUCOSAMINE-6-PHOSPHATE DEACETYLASE"/>
    <property type="match status" value="1"/>
</dbReference>
<feature type="binding site" evidence="7">
    <location>
        <begin position="222"/>
        <end position="223"/>
    </location>
    <ligand>
        <name>substrate</name>
    </ligand>
</feature>
<dbReference type="EMBL" id="JAAGOX010000056">
    <property type="protein sequence ID" value="NDW47898.1"/>
    <property type="molecule type" value="Genomic_DNA"/>
</dbReference>
<dbReference type="GO" id="GO:0046872">
    <property type="term" value="F:metal ion binding"/>
    <property type="evidence" value="ECO:0007669"/>
    <property type="project" value="UniProtKB-KW"/>
</dbReference>
<dbReference type="GO" id="GO:0008448">
    <property type="term" value="F:N-acetylglucosamine-6-phosphate deacetylase activity"/>
    <property type="evidence" value="ECO:0007669"/>
    <property type="project" value="UniProtKB-EC"/>
</dbReference>
<evidence type="ECO:0000256" key="2">
    <source>
        <dbReference type="ARBA" id="ARBA00022723"/>
    </source>
</evidence>
<keyword evidence="3 5" id="KW-0378">Hydrolase</keyword>
<evidence type="ECO:0000256" key="5">
    <source>
        <dbReference type="PIRNR" id="PIRNR038994"/>
    </source>
</evidence>
<dbReference type="AlphaFoldDB" id="A0A6B2NWR9"/>
<dbReference type="InterPro" id="IPR003764">
    <property type="entry name" value="GlcNAc_6-P_deAcase"/>
</dbReference>
<organism evidence="10">
    <name type="scientific">Ruegeria sp. PrR005</name>
    <dbReference type="NCBI Taxonomy" id="2706882"/>
    <lineage>
        <taxon>Bacteria</taxon>
        <taxon>Pseudomonadati</taxon>
        <taxon>Pseudomonadota</taxon>
        <taxon>Alphaproteobacteria</taxon>
        <taxon>Rhodobacterales</taxon>
        <taxon>Roseobacteraceae</taxon>
        <taxon>Ruegeria</taxon>
    </lineage>
</organism>
<dbReference type="InterPro" id="IPR032466">
    <property type="entry name" value="Metal_Hydrolase"/>
</dbReference>
<protein>
    <submittedName>
        <fullName evidence="10">N-acetylglucosamine-6-phosphate deacetylase</fullName>
        <ecNumber evidence="10">3.5.1.25</ecNumber>
    </submittedName>
</protein>
<feature type="domain" description="Amidohydrolase-related" evidence="9">
    <location>
        <begin position="54"/>
        <end position="351"/>
    </location>
</feature>
<dbReference type="EC" id="3.5.1.25" evidence="10"/>
<comment type="cofactor">
    <cofactor evidence="8">
        <name>a divalent metal cation</name>
        <dbReference type="ChEBI" id="CHEBI:60240"/>
    </cofactor>
    <text evidence="8">Binds 1 divalent metal cation per subunit.</text>
</comment>
<feature type="binding site" evidence="7">
    <location>
        <position position="254"/>
    </location>
    <ligand>
        <name>substrate</name>
    </ligand>
</feature>
<dbReference type="InterPro" id="IPR011059">
    <property type="entry name" value="Metal-dep_hydrolase_composite"/>
</dbReference>
<evidence type="ECO:0000259" key="9">
    <source>
        <dbReference type="Pfam" id="PF01979"/>
    </source>
</evidence>
<feature type="binding site" evidence="8">
    <location>
        <position position="198"/>
    </location>
    <ligand>
        <name>Zn(2+)</name>
        <dbReference type="ChEBI" id="CHEBI:29105"/>
    </ligand>
</feature>
<dbReference type="NCBIfam" id="TIGR00221">
    <property type="entry name" value="nagA"/>
    <property type="match status" value="1"/>
</dbReference>